<protein>
    <submittedName>
        <fullName evidence="2">(northern house mosquito) hypothetical protein</fullName>
    </submittedName>
</protein>
<feature type="region of interest" description="Disordered" evidence="1">
    <location>
        <begin position="1"/>
        <end position="20"/>
    </location>
</feature>
<accession>A0A8D8EUD6</accession>
<feature type="compositionally biased region" description="Basic and acidic residues" evidence="1">
    <location>
        <begin position="43"/>
        <end position="57"/>
    </location>
</feature>
<reference evidence="2" key="1">
    <citation type="submission" date="2021-05" db="EMBL/GenBank/DDBJ databases">
        <authorList>
            <person name="Alioto T."/>
            <person name="Alioto T."/>
            <person name="Gomez Garrido J."/>
        </authorList>
    </citation>
    <scope>NUCLEOTIDE SEQUENCE</scope>
</reference>
<feature type="region of interest" description="Disordered" evidence="1">
    <location>
        <begin position="36"/>
        <end position="57"/>
    </location>
</feature>
<sequence length="106" mass="11574">MVREPLGSSPSLPRPHGVLDPVQMAGRLGVDVLRHANSARHPQRGDSHDVVHARPTVRDDLDRSTGISLAGVLTVLLTPNAKLLLAHSKLELSLKLELFRTRRSVP</sequence>
<dbReference type="EMBL" id="HBUE01009434">
    <property type="protein sequence ID" value="CAG6447594.1"/>
    <property type="molecule type" value="Transcribed_RNA"/>
</dbReference>
<proteinExistence type="predicted"/>
<dbReference type="AlphaFoldDB" id="A0A8D8EUD6"/>
<dbReference type="EMBL" id="HBUE01009435">
    <property type="protein sequence ID" value="CAG6447596.1"/>
    <property type="molecule type" value="Transcribed_RNA"/>
</dbReference>
<evidence type="ECO:0000313" key="2">
    <source>
        <dbReference type="EMBL" id="CAG6447596.1"/>
    </source>
</evidence>
<name>A0A8D8EUD6_CULPI</name>
<evidence type="ECO:0000256" key="1">
    <source>
        <dbReference type="SAM" id="MobiDB-lite"/>
    </source>
</evidence>
<organism evidence="2">
    <name type="scientific">Culex pipiens</name>
    <name type="common">House mosquito</name>
    <dbReference type="NCBI Taxonomy" id="7175"/>
    <lineage>
        <taxon>Eukaryota</taxon>
        <taxon>Metazoa</taxon>
        <taxon>Ecdysozoa</taxon>
        <taxon>Arthropoda</taxon>
        <taxon>Hexapoda</taxon>
        <taxon>Insecta</taxon>
        <taxon>Pterygota</taxon>
        <taxon>Neoptera</taxon>
        <taxon>Endopterygota</taxon>
        <taxon>Diptera</taxon>
        <taxon>Nematocera</taxon>
        <taxon>Culicoidea</taxon>
        <taxon>Culicidae</taxon>
        <taxon>Culicinae</taxon>
        <taxon>Culicini</taxon>
        <taxon>Culex</taxon>
        <taxon>Culex</taxon>
    </lineage>
</organism>